<dbReference type="PANTHER" id="PTHR12917">
    <property type="entry name" value="ASPARTYL PROTEASE DDI-RELATED"/>
    <property type="match status" value="1"/>
</dbReference>
<dbReference type="AlphaFoldDB" id="A0AAD8Y004"/>
<dbReference type="InterPro" id="IPR034122">
    <property type="entry name" value="Retropepsin-like_bacterial"/>
</dbReference>
<dbReference type="Pfam" id="PF13650">
    <property type="entry name" value="Asp_protease_2"/>
    <property type="match status" value="1"/>
</dbReference>
<dbReference type="InterPro" id="IPR021109">
    <property type="entry name" value="Peptidase_aspartic_dom_sf"/>
</dbReference>
<keyword evidence="7" id="KW-1185">Reference proteome</keyword>
<dbReference type="GO" id="GO:0004190">
    <property type="term" value="F:aspartic-type endopeptidase activity"/>
    <property type="evidence" value="ECO:0007669"/>
    <property type="project" value="UniProtKB-KW"/>
</dbReference>
<name>A0AAD8Y004_9STRA</name>
<evidence type="ECO:0000256" key="1">
    <source>
        <dbReference type="ARBA" id="ARBA00009136"/>
    </source>
</evidence>
<keyword evidence="5" id="KW-0732">Signal</keyword>
<evidence type="ECO:0000256" key="3">
    <source>
        <dbReference type="ARBA" id="ARBA00022750"/>
    </source>
</evidence>
<dbReference type="GO" id="GO:0006508">
    <property type="term" value="P:proteolysis"/>
    <property type="evidence" value="ECO:0007669"/>
    <property type="project" value="UniProtKB-KW"/>
</dbReference>
<evidence type="ECO:0000256" key="5">
    <source>
        <dbReference type="SAM" id="SignalP"/>
    </source>
</evidence>
<comment type="caution">
    <text evidence="6">The sequence shown here is derived from an EMBL/GenBank/DDBJ whole genome shotgun (WGS) entry which is preliminary data.</text>
</comment>
<feature type="signal peptide" evidence="5">
    <location>
        <begin position="1"/>
        <end position="24"/>
    </location>
</feature>
<dbReference type="EMBL" id="JATAAI010000027">
    <property type="protein sequence ID" value="KAK1737046.1"/>
    <property type="molecule type" value="Genomic_DNA"/>
</dbReference>
<reference evidence="6" key="1">
    <citation type="submission" date="2023-06" db="EMBL/GenBank/DDBJ databases">
        <title>Survivors Of The Sea: Transcriptome response of Skeletonema marinoi to long-term dormancy.</title>
        <authorList>
            <person name="Pinder M.I.M."/>
            <person name="Kourtchenko O."/>
            <person name="Robertson E.K."/>
            <person name="Larsson T."/>
            <person name="Maumus F."/>
            <person name="Osuna-Cruz C.M."/>
            <person name="Vancaester E."/>
            <person name="Stenow R."/>
            <person name="Vandepoele K."/>
            <person name="Ploug H."/>
            <person name="Bruchert V."/>
            <person name="Godhe A."/>
            <person name="Topel M."/>
        </authorList>
    </citation>
    <scope>NUCLEOTIDE SEQUENCE</scope>
    <source>
        <strain evidence="6">R05AC</strain>
    </source>
</reference>
<gene>
    <name evidence="6" type="ORF">QTG54_012491</name>
</gene>
<organism evidence="6 7">
    <name type="scientific">Skeletonema marinoi</name>
    <dbReference type="NCBI Taxonomy" id="267567"/>
    <lineage>
        <taxon>Eukaryota</taxon>
        <taxon>Sar</taxon>
        <taxon>Stramenopiles</taxon>
        <taxon>Ochrophyta</taxon>
        <taxon>Bacillariophyta</taxon>
        <taxon>Coscinodiscophyceae</taxon>
        <taxon>Thalassiosirophycidae</taxon>
        <taxon>Thalassiosirales</taxon>
        <taxon>Skeletonemataceae</taxon>
        <taxon>Skeletonema</taxon>
        <taxon>Skeletonema marinoi-dohrnii complex</taxon>
    </lineage>
</organism>
<evidence type="ECO:0008006" key="8">
    <source>
        <dbReference type="Google" id="ProtNLM"/>
    </source>
</evidence>
<protein>
    <recommendedName>
        <fullName evidence="8">Peptidase A2 domain-containing protein</fullName>
    </recommendedName>
</protein>
<evidence type="ECO:0000313" key="6">
    <source>
        <dbReference type="EMBL" id="KAK1737046.1"/>
    </source>
</evidence>
<feature type="chain" id="PRO_5041947018" description="Peptidase A2 domain-containing protein" evidence="5">
    <location>
        <begin position="25"/>
        <end position="364"/>
    </location>
</feature>
<dbReference type="CDD" id="cd05483">
    <property type="entry name" value="retropepsin_like_bacteria"/>
    <property type="match status" value="1"/>
</dbReference>
<dbReference type="SUPFAM" id="SSF50630">
    <property type="entry name" value="Acid proteases"/>
    <property type="match status" value="1"/>
</dbReference>
<dbReference type="Gene3D" id="2.40.70.10">
    <property type="entry name" value="Acid Proteases"/>
    <property type="match status" value="1"/>
</dbReference>
<dbReference type="Proteomes" id="UP001224775">
    <property type="component" value="Unassembled WGS sequence"/>
</dbReference>
<sequence length="364" mass="38587">MVKTISHYLNCFVLLSAASSSVTAFLVQHGAYNVAKPLRSSESVDETEPVSVIGVVAPLTYVGPYACLGLNFPNIERKPGFEINFVLDTAANVNTISSEIASELDLPVLIKGEDLSILGSAGAGGSFQAGDIVLLGDSRLSGMPESQQNNTFMTNMTAAAMNLGIANAVGGGMLGISFFDCFKGGVEFDWYGTDGDPPTLQFYYDSLPENAKENASCISLDTEDFFGVATVSVKINGKALRAIIDTGAPITIISPAVADELGISKKDGTVKIKGIDDGDAMGVSKSLDEVTLSIGDVNINLDTIFIGELPGLAMASNLVPECRQPQVLLGLDALRRTYRMILILSKAEVWLEGRQRKITNNSVD</sequence>
<evidence type="ECO:0000313" key="7">
    <source>
        <dbReference type="Proteomes" id="UP001224775"/>
    </source>
</evidence>
<dbReference type="PROSITE" id="PS00141">
    <property type="entry name" value="ASP_PROTEASE"/>
    <property type="match status" value="1"/>
</dbReference>
<keyword evidence="3" id="KW-0064">Aspartyl protease</keyword>
<keyword evidence="2" id="KW-0645">Protease</keyword>
<dbReference type="PANTHER" id="PTHR12917:SF1">
    <property type="entry name" value="AT13091P"/>
    <property type="match status" value="1"/>
</dbReference>
<keyword evidence="4" id="KW-0378">Hydrolase</keyword>
<accession>A0AAD8Y004</accession>
<dbReference type="InterPro" id="IPR001969">
    <property type="entry name" value="Aspartic_peptidase_AS"/>
</dbReference>
<evidence type="ECO:0000256" key="2">
    <source>
        <dbReference type="ARBA" id="ARBA00022670"/>
    </source>
</evidence>
<evidence type="ECO:0000256" key="4">
    <source>
        <dbReference type="ARBA" id="ARBA00022801"/>
    </source>
</evidence>
<proteinExistence type="inferred from homology"/>
<comment type="similarity">
    <text evidence="1">Belongs to the DDI1 family.</text>
</comment>